<dbReference type="Gene3D" id="3.10.450.50">
    <property type="match status" value="1"/>
</dbReference>
<dbReference type="AlphaFoldDB" id="A0A7I8D6F3"/>
<sequence length="182" mass="20501">MKRIFLFLLLAALSLCFTSCYFSLTGLTGPHKLERFFDNDAQVAEDTLEKLLSAIENKDEAGLKELFSQKAIAEDPDLDESILRLFDFFQGEILSYDDWGGPFSGMSRNGDGNSYKYLESTCDVETSKQNYRFAVQQFTIDTANPDNIGISSLYVILFEDTDEQYAYLGDGEWAPGINVVTE</sequence>
<dbReference type="Proteomes" id="UP000593890">
    <property type="component" value="Chromosome"/>
</dbReference>
<dbReference type="InterPro" id="IPR031344">
    <property type="entry name" value="DUF5104"/>
</dbReference>
<evidence type="ECO:0000313" key="3">
    <source>
        <dbReference type="Proteomes" id="UP000593890"/>
    </source>
</evidence>
<dbReference type="KEGG" id="sman:C12CBH8_14320"/>
<evidence type="ECO:0008006" key="4">
    <source>
        <dbReference type="Google" id="ProtNLM"/>
    </source>
</evidence>
<organism evidence="2 3">
    <name type="scientific">Solibaculum mannosilyticum</name>
    <dbReference type="NCBI Taxonomy" id="2780922"/>
    <lineage>
        <taxon>Bacteria</taxon>
        <taxon>Bacillati</taxon>
        <taxon>Bacillota</taxon>
        <taxon>Clostridia</taxon>
        <taxon>Eubacteriales</taxon>
        <taxon>Oscillospiraceae</taxon>
        <taxon>Solibaculum</taxon>
    </lineage>
</organism>
<feature type="signal peptide" evidence="1">
    <location>
        <begin position="1"/>
        <end position="23"/>
    </location>
</feature>
<proteinExistence type="predicted"/>
<keyword evidence="3" id="KW-1185">Reference proteome</keyword>
<feature type="chain" id="PRO_5038961951" description="DUF5104 domain-containing protein" evidence="1">
    <location>
        <begin position="24"/>
        <end position="182"/>
    </location>
</feature>
<keyword evidence="1" id="KW-0732">Signal</keyword>
<dbReference type="EMBL" id="AP023321">
    <property type="protein sequence ID" value="BCI60793.1"/>
    <property type="molecule type" value="Genomic_DNA"/>
</dbReference>
<gene>
    <name evidence="2" type="ORF">C12CBH8_14320</name>
</gene>
<evidence type="ECO:0000313" key="2">
    <source>
        <dbReference type="EMBL" id="BCI60793.1"/>
    </source>
</evidence>
<dbReference type="Pfam" id="PF17117">
    <property type="entry name" value="DUF5104"/>
    <property type="match status" value="1"/>
</dbReference>
<name>A0A7I8D6F3_9FIRM</name>
<evidence type="ECO:0000256" key="1">
    <source>
        <dbReference type="SAM" id="SignalP"/>
    </source>
</evidence>
<dbReference type="RefSeq" id="WP_215532894.1">
    <property type="nucleotide sequence ID" value="NZ_AP023321.1"/>
</dbReference>
<accession>A0A7I8D6F3</accession>
<reference evidence="3" key="1">
    <citation type="submission" date="2020-07" db="EMBL/GenBank/DDBJ databases">
        <title>Complete genome sequencing of Clostridia bacterium strain 12CBH8.</title>
        <authorList>
            <person name="Sakamoto M."/>
            <person name="Murakami T."/>
            <person name="Mori H."/>
        </authorList>
    </citation>
    <scope>NUCLEOTIDE SEQUENCE [LARGE SCALE GENOMIC DNA]</scope>
    <source>
        <strain evidence="3">12CBH8</strain>
    </source>
</reference>
<protein>
    <recommendedName>
        <fullName evidence="4">DUF5104 domain-containing protein</fullName>
    </recommendedName>
</protein>